<name>A0ABX7FHP0_BRECH</name>
<gene>
    <name evidence="2" type="ORF">JNE38_16580</name>
</gene>
<dbReference type="PANTHER" id="PTHR39184:SF1">
    <property type="entry name" value="PBSX PHAGE TERMINASE LARGE SUBUNIT"/>
    <property type="match status" value="1"/>
</dbReference>
<dbReference type="InterPro" id="IPR052380">
    <property type="entry name" value="Viral_DNA_packaging_terminase"/>
</dbReference>
<dbReference type="NCBIfam" id="TIGR01547">
    <property type="entry name" value="phage_term_2"/>
    <property type="match status" value="1"/>
</dbReference>
<dbReference type="PANTHER" id="PTHR39184">
    <property type="match status" value="1"/>
</dbReference>
<evidence type="ECO:0000313" key="3">
    <source>
        <dbReference type="Proteomes" id="UP000596248"/>
    </source>
</evidence>
<dbReference type="Pfam" id="PF03237">
    <property type="entry name" value="Terminase_6N"/>
    <property type="match status" value="1"/>
</dbReference>
<reference evidence="2 3" key="1">
    <citation type="submission" date="2021-01" db="EMBL/GenBank/DDBJ databases">
        <title>Identification of strong promoters based on the transcriptome of Brevibacillus choshinensis.</title>
        <authorList>
            <person name="Yao D."/>
            <person name="Zhang K."/>
            <person name="Wu J."/>
        </authorList>
    </citation>
    <scope>NUCLEOTIDE SEQUENCE [LARGE SCALE GENOMIC DNA]</scope>
    <source>
        <strain evidence="2 3">HPD31-SP3</strain>
    </source>
</reference>
<dbReference type="Proteomes" id="UP000596248">
    <property type="component" value="Chromosome"/>
</dbReference>
<dbReference type="InterPro" id="IPR006437">
    <property type="entry name" value="Phage_terminase_lsu"/>
</dbReference>
<dbReference type="InterPro" id="IPR027417">
    <property type="entry name" value="P-loop_NTPase"/>
</dbReference>
<evidence type="ECO:0000259" key="1">
    <source>
        <dbReference type="Pfam" id="PF17288"/>
    </source>
</evidence>
<protein>
    <submittedName>
        <fullName evidence="2">PBSX family phage terminase large subunit</fullName>
    </submittedName>
</protein>
<dbReference type="Gene3D" id="3.30.420.280">
    <property type="match status" value="1"/>
</dbReference>
<dbReference type="RefSeq" id="WP_203254777.1">
    <property type="nucleotide sequence ID" value="NZ_CP069127.1"/>
</dbReference>
<keyword evidence="3" id="KW-1185">Reference proteome</keyword>
<proteinExistence type="predicted"/>
<sequence>MAKKRKRTTSFKFIPFSLKQKKLLMWWADSSPYRDYDMVIAEGAIRSGKTIGCIDSFITWSLEKHRHQNFIVAGKSMGALKRNVLEPMFQILTAKGIDYHYHRSENPHIIIGTNTYYLFGANNEASQDTLQGLTAAGAYLDEVALFPRSFVDQAIGRCSAETDGNGAKVFFNCNPAGPYHWFNTDFIDKAKEKRILVLHFTMDDNLSLSEKVKERFRRMFSGVFFKRYILGLWVMAEGVVYDMFDEDVHVVDELPTSFDRLFVGGDYGINNPTSFLLFGQKGKDFYAIREYYFDSKKVGKQKTVAQLAEDYLAFVGNNCPEVVFLDPSAAALILELKQKGVTNIRGADNSVTDGIQLVQNLLTGNGGRLFVHRSCVNLIREFFSYLWDPKAQARGEDEVIKENDHALDALRYALYTIWHLLRKAAAREDKRREGKGGWI</sequence>
<organism evidence="2 3">
    <name type="scientific">Brevibacillus choshinensis</name>
    <dbReference type="NCBI Taxonomy" id="54911"/>
    <lineage>
        <taxon>Bacteria</taxon>
        <taxon>Bacillati</taxon>
        <taxon>Bacillota</taxon>
        <taxon>Bacilli</taxon>
        <taxon>Bacillales</taxon>
        <taxon>Paenibacillaceae</taxon>
        <taxon>Brevibacillus</taxon>
    </lineage>
</organism>
<dbReference type="Pfam" id="PF17288">
    <property type="entry name" value="Terminase_3C"/>
    <property type="match status" value="1"/>
</dbReference>
<accession>A0ABX7FHP0</accession>
<dbReference type="InterPro" id="IPR035413">
    <property type="entry name" value="Terminase_L_C"/>
</dbReference>
<feature type="domain" description="Phage terminase large subunit C-terminal" evidence="1">
    <location>
        <begin position="270"/>
        <end position="414"/>
    </location>
</feature>
<evidence type="ECO:0000313" key="2">
    <source>
        <dbReference type="EMBL" id="QRG65259.1"/>
    </source>
</evidence>
<dbReference type="Gene3D" id="3.40.50.300">
    <property type="entry name" value="P-loop containing nucleotide triphosphate hydrolases"/>
    <property type="match status" value="1"/>
</dbReference>
<dbReference type="EMBL" id="CP069127">
    <property type="protein sequence ID" value="QRG65259.1"/>
    <property type="molecule type" value="Genomic_DNA"/>
</dbReference>